<dbReference type="GO" id="GO:0016020">
    <property type="term" value="C:membrane"/>
    <property type="evidence" value="ECO:0007669"/>
    <property type="project" value="TreeGrafter"/>
</dbReference>
<accession>A0A9P8ZZ44</accession>
<dbReference type="InterPro" id="IPR017907">
    <property type="entry name" value="Znf_RING_CS"/>
</dbReference>
<evidence type="ECO:0000256" key="4">
    <source>
        <dbReference type="PROSITE-ProRule" id="PRU00175"/>
    </source>
</evidence>
<dbReference type="Gene3D" id="3.30.40.10">
    <property type="entry name" value="Zinc/RING finger domain, C3HC4 (zinc finger)"/>
    <property type="match status" value="1"/>
</dbReference>
<dbReference type="OrthoDB" id="8062037at2759"/>
<evidence type="ECO:0000256" key="2">
    <source>
        <dbReference type="ARBA" id="ARBA00022771"/>
    </source>
</evidence>
<name>A0A9P8ZZ44_9PEZI</name>
<dbReference type="InterPro" id="IPR001841">
    <property type="entry name" value="Znf_RING"/>
</dbReference>
<dbReference type="InterPro" id="IPR051826">
    <property type="entry name" value="E3_ubiquitin-ligase_domain"/>
</dbReference>
<dbReference type="InterPro" id="IPR013083">
    <property type="entry name" value="Znf_RING/FYVE/PHD"/>
</dbReference>
<dbReference type="SMART" id="SM00184">
    <property type="entry name" value="RING"/>
    <property type="match status" value="1"/>
</dbReference>
<dbReference type="GeneID" id="70137709"/>
<dbReference type="AlphaFoldDB" id="A0A9P8ZZ44"/>
<dbReference type="GO" id="GO:0061630">
    <property type="term" value="F:ubiquitin protein ligase activity"/>
    <property type="evidence" value="ECO:0007669"/>
    <property type="project" value="TreeGrafter"/>
</dbReference>
<organism evidence="7 8">
    <name type="scientific">Truncatella angustata</name>
    <dbReference type="NCBI Taxonomy" id="152316"/>
    <lineage>
        <taxon>Eukaryota</taxon>
        <taxon>Fungi</taxon>
        <taxon>Dikarya</taxon>
        <taxon>Ascomycota</taxon>
        <taxon>Pezizomycotina</taxon>
        <taxon>Sordariomycetes</taxon>
        <taxon>Xylariomycetidae</taxon>
        <taxon>Amphisphaeriales</taxon>
        <taxon>Sporocadaceae</taxon>
        <taxon>Truncatella</taxon>
    </lineage>
</organism>
<evidence type="ECO:0000256" key="3">
    <source>
        <dbReference type="ARBA" id="ARBA00022833"/>
    </source>
</evidence>
<dbReference type="SUPFAM" id="SSF57850">
    <property type="entry name" value="RING/U-box"/>
    <property type="match status" value="1"/>
</dbReference>
<comment type="caution">
    <text evidence="7">The sequence shown here is derived from an EMBL/GenBank/DDBJ whole genome shotgun (WGS) entry which is preliminary data.</text>
</comment>
<sequence>MQIKTFKIGRSIVGKIPYLDEPMNPSRSVRDSSPRGARAVRAEPGISPRARSTSPFQAGLVPFPGSQAVADSAVEQYRAPAVGPPRTTRAQLHRQEEMPRRQRTRSSRASSSSSNSSGSSSSSSRSSSSSSSSSSNRSSRGPSHAGGACIPPRHALDIESLMQSLDELWLPDPAVSIDDDHECVPAYDDRENCFKDPKVTFLIDRPQNITCCLCYETKLQMKPSADSPRSDADTVILPCSHAFCRGCLDRWVEDHQSCPSCRLRLVRDCGHAIEPRVIARDTIMALPPVLDTTVDQGRHISRRCWTCRVRDQAGNFARVVKRYRRCRRELAKCAAAGDDDGDDGGRAQEAKAAYDKAKKDFGQFSKNTTYENSMFVHSYW</sequence>
<feature type="compositionally biased region" description="Low complexity" evidence="5">
    <location>
        <begin position="107"/>
        <end position="143"/>
    </location>
</feature>
<dbReference type="Proteomes" id="UP000758603">
    <property type="component" value="Unassembled WGS sequence"/>
</dbReference>
<dbReference type="RefSeq" id="XP_045958936.1">
    <property type="nucleotide sequence ID" value="XM_046108818.1"/>
</dbReference>
<keyword evidence="1" id="KW-0479">Metal-binding</keyword>
<gene>
    <name evidence="7" type="ORF">BKA67DRAFT_677185</name>
</gene>
<keyword evidence="2 4" id="KW-0863">Zinc-finger</keyword>
<dbReference type="PROSITE" id="PS00518">
    <property type="entry name" value="ZF_RING_1"/>
    <property type="match status" value="1"/>
</dbReference>
<feature type="domain" description="RING-type" evidence="6">
    <location>
        <begin position="211"/>
        <end position="262"/>
    </location>
</feature>
<feature type="region of interest" description="Disordered" evidence="5">
    <location>
        <begin position="18"/>
        <end position="151"/>
    </location>
</feature>
<evidence type="ECO:0000259" key="6">
    <source>
        <dbReference type="PROSITE" id="PS50089"/>
    </source>
</evidence>
<dbReference type="GO" id="GO:0006511">
    <property type="term" value="P:ubiquitin-dependent protein catabolic process"/>
    <property type="evidence" value="ECO:0007669"/>
    <property type="project" value="TreeGrafter"/>
</dbReference>
<evidence type="ECO:0000313" key="7">
    <source>
        <dbReference type="EMBL" id="KAH6654666.1"/>
    </source>
</evidence>
<dbReference type="Pfam" id="PF13639">
    <property type="entry name" value="zf-RING_2"/>
    <property type="match status" value="1"/>
</dbReference>
<dbReference type="PROSITE" id="PS50089">
    <property type="entry name" value="ZF_RING_2"/>
    <property type="match status" value="1"/>
</dbReference>
<protein>
    <recommendedName>
        <fullName evidence="6">RING-type domain-containing protein</fullName>
    </recommendedName>
</protein>
<dbReference type="PANTHER" id="PTHR22765:SF183">
    <property type="entry name" value="OS06G0534800 PROTEIN"/>
    <property type="match status" value="1"/>
</dbReference>
<keyword evidence="3" id="KW-0862">Zinc</keyword>
<dbReference type="PANTHER" id="PTHR22765">
    <property type="entry name" value="RING FINGER AND PROTEASE ASSOCIATED DOMAIN-CONTAINING"/>
    <property type="match status" value="1"/>
</dbReference>
<keyword evidence="8" id="KW-1185">Reference proteome</keyword>
<proteinExistence type="predicted"/>
<evidence type="ECO:0000313" key="8">
    <source>
        <dbReference type="Proteomes" id="UP000758603"/>
    </source>
</evidence>
<dbReference type="GO" id="GO:0008270">
    <property type="term" value="F:zinc ion binding"/>
    <property type="evidence" value="ECO:0007669"/>
    <property type="project" value="UniProtKB-KW"/>
</dbReference>
<evidence type="ECO:0000256" key="5">
    <source>
        <dbReference type="SAM" id="MobiDB-lite"/>
    </source>
</evidence>
<evidence type="ECO:0000256" key="1">
    <source>
        <dbReference type="ARBA" id="ARBA00022723"/>
    </source>
</evidence>
<reference evidence="7" key="1">
    <citation type="journal article" date="2021" name="Nat. Commun.">
        <title>Genetic determinants of endophytism in the Arabidopsis root mycobiome.</title>
        <authorList>
            <person name="Mesny F."/>
            <person name="Miyauchi S."/>
            <person name="Thiergart T."/>
            <person name="Pickel B."/>
            <person name="Atanasova L."/>
            <person name="Karlsson M."/>
            <person name="Huettel B."/>
            <person name="Barry K.W."/>
            <person name="Haridas S."/>
            <person name="Chen C."/>
            <person name="Bauer D."/>
            <person name="Andreopoulos W."/>
            <person name="Pangilinan J."/>
            <person name="LaButti K."/>
            <person name="Riley R."/>
            <person name="Lipzen A."/>
            <person name="Clum A."/>
            <person name="Drula E."/>
            <person name="Henrissat B."/>
            <person name="Kohler A."/>
            <person name="Grigoriev I.V."/>
            <person name="Martin F.M."/>
            <person name="Hacquard S."/>
        </authorList>
    </citation>
    <scope>NUCLEOTIDE SEQUENCE</scope>
    <source>
        <strain evidence="7">MPI-SDFR-AT-0073</strain>
    </source>
</reference>
<dbReference type="EMBL" id="JAGPXC010000004">
    <property type="protein sequence ID" value="KAH6654666.1"/>
    <property type="molecule type" value="Genomic_DNA"/>
</dbReference>